<evidence type="ECO:0000313" key="3">
    <source>
        <dbReference type="EMBL" id="SDO33029.1"/>
    </source>
</evidence>
<dbReference type="EMBL" id="LT629709">
    <property type="protein sequence ID" value="SDO33029.1"/>
    <property type="molecule type" value="Genomic_DNA"/>
</dbReference>
<dbReference type="GO" id="GO:0003677">
    <property type="term" value="F:DNA binding"/>
    <property type="evidence" value="ECO:0007669"/>
    <property type="project" value="InterPro"/>
</dbReference>
<dbReference type="Proteomes" id="UP000460142">
    <property type="component" value="Unassembled WGS sequence"/>
</dbReference>
<name>A0A1H0INI8_PSERE</name>
<dbReference type="AlphaFoldDB" id="A0A1H0INI8"/>
<evidence type="ECO:0000313" key="6">
    <source>
        <dbReference type="Proteomes" id="UP000460142"/>
    </source>
</evidence>
<dbReference type="EMBL" id="VZPS01000004">
    <property type="protein sequence ID" value="KAB0486671.1"/>
    <property type="molecule type" value="Genomic_DNA"/>
</dbReference>
<dbReference type="EMBL" id="MSTQ01000004">
    <property type="protein sequence ID" value="OLU04330.1"/>
    <property type="molecule type" value="Genomic_DNA"/>
</dbReference>
<dbReference type="Proteomes" id="UP000198549">
    <property type="component" value="Chromosome I"/>
</dbReference>
<evidence type="ECO:0000313" key="5">
    <source>
        <dbReference type="Proteomes" id="UP000198549"/>
    </source>
</evidence>
<reference evidence="3 5" key="1">
    <citation type="submission" date="2016-10" db="EMBL/GenBank/DDBJ databases">
        <authorList>
            <person name="de Groot N.N."/>
        </authorList>
    </citation>
    <scope>NUCLEOTIDE SEQUENCE [LARGE SCALE GENOMIC DNA]</scope>
    <source>
        <strain evidence="3 5">BS3776</strain>
    </source>
</reference>
<evidence type="ECO:0000313" key="2">
    <source>
        <dbReference type="EMBL" id="OLU04330.1"/>
    </source>
</evidence>
<dbReference type="SUPFAM" id="SSF56349">
    <property type="entry name" value="DNA breaking-rejoining enzymes"/>
    <property type="match status" value="1"/>
</dbReference>
<keyword evidence="4" id="KW-1185">Reference proteome</keyword>
<evidence type="ECO:0000313" key="1">
    <source>
        <dbReference type="EMBL" id="KAB0486671.1"/>
    </source>
</evidence>
<dbReference type="InterPro" id="IPR011010">
    <property type="entry name" value="DNA_brk_join_enz"/>
</dbReference>
<evidence type="ECO:0000313" key="4">
    <source>
        <dbReference type="Proteomes" id="UP000186756"/>
    </source>
</evidence>
<protein>
    <submittedName>
        <fullName evidence="1">Integrase</fullName>
    </submittedName>
</protein>
<reference evidence="2" key="3">
    <citation type="submission" date="2017-01" db="EMBL/GenBank/DDBJ databases">
        <authorList>
            <person name="Mah S.A."/>
            <person name="Swanson W.J."/>
            <person name="Moy G.W."/>
            <person name="Vacquier V.D."/>
        </authorList>
    </citation>
    <scope>NUCLEOTIDE SEQUENCE [LARGE SCALE GENOMIC DNA]</scope>
    <source>
        <strain evidence="2">MT1</strain>
    </source>
</reference>
<dbReference type="RefSeq" id="WP_075946046.1">
    <property type="nucleotide sequence ID" value="NZ_LT629709.1"/>
</dbReference>
<gene>
    <name evidence="2" type="ORF">BVK86_08810</name>
    <name evidence="1" type="ORF">F7R15_07260</name>
    <name evidence="3" type="ORF">SAMN04490202_0603</name>
</gene>
<sequence>MSHLTGYEFLNDLEEFDESPYKTATWLQNDFESCIWQIQTSQKKPIFLDWQIPLWNGSLLTSSENSLLLNSLKHLLIITTDGASGEFANLSPKTKNIRLRCSMRAIDYLLIHSRSLELVEHGLATLDSDSLKGILDKLASIPSSEDSIYDWHNRVSIFCKNLLNKLSEQDINDILSKYPAMKIVTDDQVENFKLDISIKEIPKIRAALMRFGFFAKTDGYALAANTRKLSEHLYTDTLRGKDTKKPALHALAFFPNEPTHRREYPTVLVTTGTPKNLQIDYYLYYRNFFSCISALAKIGLPAPVDLDAIENYIPPVANAARFKSVPSKNLLLLFRKSVQLHISHGRKILNGFIKIAAHCHKLNIPMFHLSNEEFLEIIGPELHQLGVRALGLSSFSKPTGGPRKTRKPQRALYYKRFRANYGLLELTHIYIGAIEIIVGTMMARRMDELVTLESAKCLDKTKTWLIFNMAKSTRGALGLRQIESRPIDTIAVEMIEELIRFQKILKRLGVINELTNLFASPLLTGRRGLKKTSRYLYNRHLDFACDYFESEITTSGQRYYIRQHQLRRFFAIMFFYTNTFGDLDTLRWMLGHRDIEHVWRYLTECLTPKDIQGASARYFADLAKLGRLENYQNLQDLLFAKFGTSKFNLVNEEHIEEYIAGMLEEGKARVEPHFFNDASGKSMRVLFIVC</sequence>
<dbReference type="OrthoDB" id="8914001at2"/>
<reference evidence="1 6" key="4">
    <citation type="submission" date="2019-09" db="EMBL/GenBank/DDBJ databases">
        <title>Draft genome sequences of 48 bacterial type strains from the CCUG.</title>
        <authorList>
            <person name="Tunovic T."/>
            <person name="Pineiro-Iglesias B."/>
            <person name="Unosson C."/>
            <person name="Inganas E."/>
            <person name="Ohlen M."/>
            <person name="Cardew S."/>
            <person name="Jensie-Markopoulos S."/>
            <person name="Salva-Serra F."/>
            <person name="Jaen-Luchoro D."/>
            <person name="Karlsson R."/>
            <person name="Svensson-Stadler L."/>
            <person name="Chun J."/>
            <person name="Moore E."/>
        </authorList>
    </citation>
    <scope>NUCLEOTIDE SEQUENCE [LARGE SCALE GENOMIC DNA]</scope>
    <source>
        <strain evidence="1 6">CCUG 53116</strain>
    </source>
</reference>
<proteinExistence type="predicted"/>
<dbReference type="Proteomes" id="UP000186756">
    <property type="component" value="Unassembled WGS sequence"/>
</dbReference>
<accession>A0A1H0INI8</accession>
<organism evidence="3 5">
    <name type="scientific">Pseudomonas reinekei</name>
    <dbReference type="NCBI Taxonomy" id="395598"/>
    <lineage>
        <taxon>Bacteria</taxon>
        <taxon>Pseudomonadati</taxon>
        <taxon>Pseudomonadota</taxon>
        <taxon>Gammaproteobacteria</taxon>
        <taxon>Pseudomonadales</taxon>
        <taxon>Pseudomonadaceae</taxon>
        <taxon>Pseudomonas</taxon>
    </lineage>
</organism>
<reference evidence="4" key="2">
    <citation type="submission" date="2017-01" db="EMBL/GenBank/DDBJ databases">
        <authorList>
            <person name="Poblete-Castro I."/>
        </authorList>
    </citation>
    <scope>NUCLEOTIDE SEQUENCE [LARGE SCALE GENOMIC DNA]</scope>
    <source>
        <strain evidence="4">DSM 18361 / CCUG 53116 / MT1</strain>
    </source>
</reference>